<organism evidence="5">
    <name type="scientific">Xenopsylla cheopis</name>
    <name type="common">Oriental rat flea</name>
    <name type="synonym">Pulex cheopis</name>
    <dbReference type="NCBI Taxonomy" id="163159"/>
    <lineage>
        <taxon>Eukaryota</taxon>
        <taxon>Metazoa</taxon>
        <taxon>Ecdysozoa</taxon>
        <taxon>Arthropoda</taxon>
        <taxon>Hexapoda</taxon>
        <taxon>Insecta</taxon>
        <taxon>Pterygota</taxon>
        <taxon>Neoptera</taxon>
        <taxon>Endopterygota</taxon>
        <taxon>Siphonaptera</taxon>
        <taxon>Pulicidae</taxon>
        <taxon>Xenopsyllinae</taxon>
        <taxon>Xenopsylla</taxon>
    </lineage>
</organism>
<keyword evidence="3" id="KW-0547">Nucleotide-binding</keyword>
<dbReference type="AlphaFoldDB" id="A0A6M2DCM8"/>
<dbReference type="GO" id="GO:0005739">
    <property type="term" value="C:mitochondrion"/>
    <property type="evidence" value="ECO:0007669"/>
    <property type="project" value="TreeGrafter"/>
</dbReference>
<reference evidence="5" key="1">
    <citation type="submission" date="2020-03" db="EMBL/GenBank/DDBJ databases">
        <title>Transcriptomic Profiling of the Digestive Tract of the Rat Flea, Xenopsylla cheopis, Following Blood Feeding and Infection with Yersinia pestis.</title>
        <authorList>
            <person name="Bland D.M."/>
            <person name="Martens C.A."/>
            <person name="Virtaneva K."/>
            <person name="Kanakabandi K."/>
            <person name="Long D."/>
            <person name="Rosenke R."/>
            <person name="Saturday G.A."/>
            <person name="Hoyt F.H."/>
            <person name="Bruno D.P."/>
            <person name="Ribeiro J.M.C."/>
            <person name="Hinnebusch J."/>
        </authorList>
    </citation>
    <scope>NUCLEOTIDE SEQUENCE</scope>
</reference>
<feature type="binding site" evidence="3">
    <location>
        <begin position="169"/>
        <end position="173"/>
    </location>
    <ligand>
        <name>ATP</name>
        <dbReference type="ChEBI" id="CHEBI:30616"/>
    </ligand>
</feature>
<feature type="binding site" evidence="3">
    <location>
        <begin position="34"/>
        <end position="42"/>
    </location>
    <ligand>
        <name>ATP</name>
        <dbReference type="ChEBI" id="CHEBI:30616"/>
    </ligand>
</feature>
<dbReference type="InterPro" id="IPR027417">
    <property type="entry name" value="P-loop_NTPase"/>
</dbReference>
<keyword evidence="3" id="KW-0067">ATP-binding</keyword>
<keyword evidence="5" id="KW-0808">Transferase</keyword>
<protein>
    <submittedName>
        <fullName evidence="5">Putative mitochondrial thymidine kinase 2/deoxyguanosine kinase</fullName>
    </submittedName>
</protein>
<dbReference type="InterPro" id="IPR002624">
    <property type="entry name" value="DCK/DGK"/>
</dbReference>
<evidence type="ECO:0000259" key="4">
    <source>
        <dbReference type="Pfam" id="PF01712"/>
    </source>
</evidence>
<dbReference type="SUPFAM" id="SSF52540">
    <property type="entry name" value="P-loop containing nucleoside triphosphate hydrolases"/>
    <property type="match status" value="1"/>
</dbReference>
<comment type="similarity">
    <text evidence="1">Belongs to the DCK/DGK family.</text>
</comment>
<dbReference type="PANTHER" id="PTHR10513">
    <property type="entry name" value="DEOXYNUCLEOSIDE KINASE"/>
    <property type="match status" value="1"/>
</dbReference>
<dbReference type="GO" id="GO:0005524">
    <property type="term" value="F:ATP binding"/>
    <property type="evidence" value="ECO:0007669"/>
    <property type="project" value="UniProtKB-KW"/>
</dbReference>
<feature type="domain" description="Deoxynucleoside kinase" evidence="4">
    <location>
        <begin position="31"/>
        <end position="221"/>
    </location>
</feature>
<accession>A0A6M2DCM8</accession>
<keyword evidence="5" id="KW-0418">Kinase</keyword>
<dbReference type="Pfam" id="PF01712">
    <property type="entry name" value="dNK"/>
    <property type="match status" value="1"/>
</dbReference>
<dbReference type="Gene3D" id="3.40.50.300">
    <property type="entry name" value="P-loop containing nucleotide triphosphate hydrolases"/>
    <property type="match status" value="1"/>
</dbReference>
<dbReference type="PANTHER" id="PTHR10513:SF24">
    <property type="entry name" value="THYMIDINE KINASE 2, MITOCHONDRIAL"/>
    <property type="match status" value="1"/>
</dbReference>
<dbReference type="EMBL" id="GIIL01000229">
    <property type="protein sequence ID" value="NOV43955.1"/>
    <property type="molecule type" value="Transcribed_RNA"/>
</dbReference>
<evidence type="ECO:0000256" key="2">
    <source>
        <dbReference type="PIRSR" id="PIRSR000705-1"/>
    </source>
</evidence>
<dbReference type="FunFam" id="3.40.50.300:FF:001571">
    <property type="entry name" value="Deoxynucleoside kinase"/>
    <property type="match status" value="1"/>
</dbReference>
<dbReference type="GO" id="GO:0019136">
    <property type="term" value="F:deoxynucleoside kinase activity"/>
    <property type="evidence" value="ECO:0007669"/>
    <property type="project" value="InterPro"/>
</dbReference>
<evidence type="ECO:0000256" key="3">
    <source>
        <dbReference type="PIRSR" id="PIRSR000705-3"/>
    </source>
</evidence>
<sequence>MILKKLLSKMTSFANTITKSSGLKRSPFTVLIEGNIGSGKTTFLNHFSKFDNICLLTEPVEQWRNLKGNNLLDLMYKNPEKFSMPFQSYVFLTMLQMHTKETEHPIKLMERSLYSARYIFVENIYKSGIMHEAMLAVLDEWYSHIESTVQTPVDLIVYLRSSPEVVHQRIKVRARSEEQCVPLEYLKQLHQLHEDWLVNKTTFPVPAPVLILNADLDLNQIGNEYRRSEGSIFQSQLQDLAFSANSIMSSPTKRTAV</sequence>
<name>A0A6M2DCM8_XENCH</name>
<dbReference type="InterPro" id="IPR031314">
    <property type="entry name" value="DNK_dom"/>
</dbReference>
<dbReference type="CDD" id="cd01673">
    <property type="entry name" value="dNK"/>
    <property type="match status" value="1"/>
</dbReference>
<proteinExistence type="inferred from homology"/>
<evidence type="ECO:0000256" key="1">
    <source>
        <dbReference type="ARBA" id="ARBA00007420"/>
    </source>
</evidence>
<dbReference type="PIRSF" id="PIRSF000705">
    <property type="entry name" value="DNK"/>
    <property type="match status" value="1"/>
</dbReference>
<evidence type="ECO:0000313" key="5">
    <source>
        <dbReference type="EMBL" id="NOV43955.1"/>
    </source>
</evidence>
<dbReference type="InterPro" id="IPR050566">
    <property type="entry name" value="Deoxyribonucleoside_kinase"/>
</dbReference>
<feature type="active site" description="Proton acceptor" evidence="2">
    <location>
        <position position="110"/>
    </location>
</feature>